<dbReference type="PANTHER" id="PTHR22911">
    <property type="entry name" value="ACYL-MALONYL CONDENSING ENZYME-RELATED"/>
    <property type="match status" value="1"/>
</dbReference>
<evidence type="ECO:0000313" key="8">
    <source>
        <dbReference type="EMBL" id="SPH17757.1"/>
    </source>
</evidence>
<evidence type="ECO:0000256" key="4">
    <source>
        <dbReference type="ARBA" id="ARBA00022989"/>
    </source>
</evidence>
<dbReference type="RefSeq" id="WP_108852163.1">
    <property type="nucleotide sequence ID" value="NZ_OMOQ01000001.1"/>
</dbReference>
<feature type="domain" description="EamA" evidence="7">
    <location>
        <begin position="10"/>
        <end position="141"/>
    </location>
</feature>
<feature type="transmembrane region" description="Helical" evidence="6">
    <location>
        <begin position="211"/>
        <end position="233"/>
    </location>
</feature>
<keyword evidence="4 6" id="KW-1133">Transmembrane helix</keyword>
<sequence>MTEPHRPIAAAFWMSGSIIGFSALAVSGREIGSALDTFEMMLYRSLIGVVIVLAVAYLTGRRHEIGTRHFGLHALRNVIHFAAQNLWLYALALIPLAQLFAVEFSNPLIVAVAAPFFLSERLTRTKLIAVAIGFAGILVVARPFGTGGLSVGFIAALLCAVGFAGTSIVTKRLTRVASITCILFWLATMQSAFGLICAAADGDIALPDAAVLPWVVVMGISGLVAHFSLTMALSLAPASIVAPVDFLRLPVIALVGMAFYGEALDAWVLVGGCVILAANWINIRAGASFRSVTTAAR</sequence>
<evidence type="ECO:0000313" key="9">
    <source>
        <dbReference type="Proteomes" id="UP000244924"/>
    </source>
</evidence>
<dbReference type="AlphaFoldDB" id="A0A2R8B598"/>
<dbReference type="InterPro" id="IPR000620">
    <property type="entry name" value="EamA_dom"/>
</dbReference>
<feature type="transmembrane region" description="Helical" evidence="6">
    <location>
        <begin position="266"/>
        <end position="283"/>
    </location>
</feature>
<evidence type="ECO:0000256" key="3">
    <source>
        <dbReference type="ARBA" id="ARBA00022692"/>
    </source>
</evidence>
<dbReference type="OrthoDB" id="9810329at2"/>
<feature type="transmembrane region" description="Helical" evidence="6">
    <location>
        <begin position="127"/>
        <end position="145"/>
    </location>
</feature>
<dbReference type="InterPro" id="IPR037185">
    <property type="entry name" value="EmrE-like"/>
</dbReference>
<comment type="similarity">
    <text evidence="2">Belongs to the drug/metabolite transporter (DMT) superfamily. 10 TMS drug/metabolite exporter (DME) (TC 2.A.7.3) family.</text>
</comment>
<reference evidence="8 9" key="1">
    <citation type="submission" date="2018-03" db="EMBL/GenBank/DDBJ databases">
        <authorList>
            <person name="Keele B.F."/>
        </authorList>
    </citation>
    <scope>NUCLEOTIDE SEQUENCE [LARGE SCALE GENOMIC DNA]</scope>
    <source>
        <strain evidence="8 9">CECT 8626</strain>
    </source>
</reference>
<feature type="transmembrane region" description="Helical" evidence="6">
    <location>
        <begin position="70"/>
        <end position="90"/>
    </location>
</feature>
<feature type="transmembrane region" description="Helical" evidence="6">
    <location>
        <begin position="240"/>
        <end position="260"/>
    </location>
</feature>
<evidence type="ECO:0000256" key="5">
    <source>
        <dbReference type="ARBA" id="ARBA00023136"/>
    </source>
</evidence>
<dbReference type="Proteomes" id="UP000244924">
    <property type="component" value="Unassembled WGS sequence"/>
</dbReference>
<feature type="transmembrane region" description="Helical" evidence="6">
    <location>
        <begin position="96"/>
        <end position="118"/>
    </location>
</feature>
<comment type="subcellular location">
    <subcellularLocation>
        <location evidence="1">Membrane</location>
        <topology evidence="1">Multi-pass membrane protein</topology>
    </subcellularLocation>
</comment>
<feature type="domain" description="EamA" evidence="7">
    <location>
        <begin position="152"/>
        <end position="280"/>
    </location>
</feature>
<keyword evidence="5 6" id="KW-0472">Membrane</keyword>
<dbReference type="GO" id="GO:0016020">
    <property type="term" value="C:membrane"/>
    <property type="evidence" value="ECO:0007669"/>
    <property type="project" value="UniProtKB-SubCell"/>
</dbReference>
<protein>
    <submittedName>
        <fullName evidence="8">Riboflavin transporter</fullName>
    </submittedName>
</protein>
<evidence type="ECO:0000259" key="7">
    <source>
        <dbReference type="Pfam" id="PF00892"/>
    </source>
</evidence>
<feature type="transmembrane region" description="Helical" evidence="6">
    <location>
        <begin position="7"/>
        <end position="28"/>
    </location>
</feature>
<accession>A0A2R8B598</accession>
<dbReference type="EMBL" id="OMOQ01000001">
    <property type="protein sequence ID" value="SPH17757.1"/>
    <property type="molecule type" value="Genomic_DNA"/>
</dbReference>
<feature type="transmembrane region" description="Helical" evidence="6">
    <location>
        <begin position="40"/>
        <end position="58"/>
    </location>
</feature>
<keyword evidence="3 6" id="KW-0812">Transmembrane</keyword>
<feature type="transmembrane region" description="Helical" evidence="6">
    <location>
        <begin position="151"/>
        <end position="169"/>
    </location>
</feature>
<name>A0A2R8B598_9RHOB</name>
<dbReference type="SUPFAM" id="SSF103481">
    <property type="entry name" value="Multidrug resistance efflux transporter EmrE"/>
    <property type="match status" value="2"/>
</dbReference>
<evidence type="ECO:0000256" key="2">
    <source>
        <dbReference type="ARBA" id="ARBA00009853"/>
    </source>
</evidence>
<gene>
    <name evidence="8" type="primary">ribN_6</name>
    <name evidence="8" type="ORF">DEA8626_01284</name>
</gene>
<evidence type="ECO:0000256" key="6">
    <source>
        <dbReference type="SAM" id="Phobius"/>
    </source>
</evidence>
<dbReference type="PANTHER" id="PTHR22911:SF6">
    <property type="entry name" value="SOLUTE CARRIER FAMILY 35 MEMBER G1"/>
    <property type="match status" value="1"/>
</dbReference>
<feature type="transmembrane region" description="Helical" evidence="6">
    <location>
        <begin position="176"/>
        <end position="199"/>
    </location>
</feature>
<organism evidence="8 9">
    <name type="scientific">Albidovulum aquaemixtae</name>
    <dbReference type="NCBI Taxonomy" id="1542388"/>
    <lineage>
        <taxon>Bacteria</taxon>
        <taxon>Pseudomonadati</taxon>
        <taxon>Pseudomonadota</taxon>
        <taxon>Alphaproteobacteria</taxon>
        <taxon>Rhodobacterales</taxon>
        <taxon>Paracoccaceae</taxon>
        <taxon>Albidovulum</taxon>
    </lineage>
</organism>
<dbReference type="Gene3D" id="1.10.3730.20">
    <property type="match status" value="1"/>
</dbReference>
<evidence type="ECO:0000256" key="1">
    <source>
        <dbReference type="ARBA" id="ARBA00004141"/>
    </source>
</evidence>
<keyword evidence="9" id="KW-1185">Reference proteome</keyword>
<proteinExistence type="inferred from homology"/>
<dbReference type="Pfam" id="PF00892">
    <property type="entry name" value="EamA"/>
    <property type="match status" value="2"/>
</dbReference>